<dbReference type="SUPFAM" id="SSF56112">
    <property type="entry name" value="Protein kinase-like (PK-like)"/>
    <property type="match status" value="1"/>
</dbReference>
<gene>
    <name evidence="2" type="ORF">PMZ80_011279</name>
</gene>
<proteinExistence type="predicted"/>
<organism evidence="2 3">
    <name type="scientific">Knufia obscura</name>
    <dbReference type="NCBI Taxonomy" id="1635080"/>
    <lineage>
        <taxon>Eukaryota</taxon>
        <taxon>Fungi</taxon>
        <taxon>Dikarya</taxon>
        <taxon>Ascomycota</taxon>
        <taxon>Pezizomycotina</taxon>
        <taxon>Eurotiomycetes</taxon>
        <taxon>Chaetothyriomycetidae</taxon>
        <taxon>Chaetothyriales</taxon>
        <taxon>Trichomeriaceae</taxon>
        <taxon>Knufia</taxon>
    </lineage>
</organism>
<evidence type="ECO:0000256" key="1">
    <source>
        <dbReference type="SAM" id="MobiDB-lite"/>
    </source>
</evidence>
<name>A0ABR0R790_9EURO</name>
<dbReference type="Proteomes" id="UP001334248">
    <property type="component" value="Unassembled WGS sequence"/>
</dbReference>
<feature type="region of interest" description="Disordered" evidence="1">
    <location>
        <begin position="67"/>
        <end position="89"/>
    </location>
</feature>
<dbReference type="RefSeq" id="XP_064724572.1">
    <property type="nucleotide sequence ID" value="XM_064879658.1"/>
</dbReference>
<feature type="compositionally biased region" description="Basic residues" evidence="1">
    <location>
        <begin position="1"/>
        <end position="10"/>
    </location>
</feature>
<dbReference type="InterPro" id="IPR011009">
    <property type="entry name" value="Kinase-like_dom_sf"/>
</dbReference>
<evidence type="ECO:0000313" key="3">
    <source>
        <dbReference type="Proteomes" id="UP001334248"/>
    </source>
</evidence>
<dbReference type="EMBL" id="JAVHJV010000039">
    <property type="protein sequence ID" value="KAK5936482.1"/>
    <property type="molecule type" value="Genomic_DNA"/>
</dbReference>
<sequence>MEHRNPRPHTHLYDWDWTDAPEAGNDITSKEDGIQADHPAQPLDANAIRSEEEPVTRKVITEPCENVRGERSQTLSPTKSLVSSARPTSLPGIKTQSPWSLYDKCYELDFGEGFMWIVRKKVGARTLFLMHQTSDVDLEILSESFRKARSPYFVKCFDILQTGSDTNIILEFMNMSLVQVIGAPRPVTEQEVRSIVGQLTKGLLEAEHARAPGSHLDLSRIWLNLNGDVKILPQIVEVGRSRNLDAAQKRVHSLGSIIQKLVAKTNRPDLSSNAGPGHYSRDLLDFMGETTTGDVKTLLKHPFLAKKWSCVDLLELTHLASMTSKVYTRSTHKIRKPETRA</sequence>
<feature type="region of interest" description="Disordered" evidence="1">
    <location>
        <begin position="1"/>
        <end position="40"/>
    </location>
</feature>
<evidence type="ECO:0008006" key="4">
    <source>
        <dbReference type="Google" id="ProtNLM"/>
    </source>
</evidence>
<feature type="compositionally biased region" description="Polar residues" evidence="1">
    <location>
        <begin position="72"/>
        <end position="87"/>
    </location>
</feature>
<reference evidence="2 3" key="1">
    <citation type="journal article" date="2023" name="Res Sq">
        <title>Genomic and morphological characterization of Knufia obscura isolated from the Mars 2020 spacecraft assembly facility.</title>
        <authorList>
            <person name="Chander A.M."/>
            <person name="Teixeira M.M."/>
            <person name="Singh N.K."/>
            <person name="Williams M.P."/>
            <person name="Parker C.W."/>
            <person name="Leo P."/>
            <person name="Stajich J.E."/>
            <person name="Torok T."/>
            <person name="Tighe S."/>
            <person name="Mason C.E."/>
            <person name="Venkateswaran K."/>
        </authorList>
    </citation>
    <scope>NUCLEOTIDE SEQUENCE [LARGE SCALE GENOMIC DNA]</scope>
    <source>
        <strain evidence="2 3">CCFEE 5817</strain>
    </source>
</reference>
<comment type="caution">
    <text evidence="2">The sequence shown here is derived from an EMBL/GenBank/DDBJ whole genome shotgun (WGS) entry which is preliminary data.</text>
</comment>
<dbReference type="GeneID" id="90004728"/>
<dbReference type="Gene3D" id="1.10.510.10">
    <property type="entry name" value="Transferase(Phosphotransferase) domain 1"/>
    <property type="match status" value="1"/>
</dbReference>
<protein>
    <recommendedName>
        <fullName evidence="4">Protein kinase domain-containing protein</fullName>
    </recommendedName>
</protein>
<keyword evidence="3" id="KW-1185">Reference proteome</keyword>
<evidence type="ECO:0000313" key="2">
    <source>
        <dbReference type="EMBL" id="KAK5936482.1"/>
    </source>
</evidence>
<accession>A0ABR0R790</accession>